<dbReference type="InterPro" id="IPR027417">
    <property type="entry name" value="P-loop_NTPase"/>
</dbReference>
<comment type="caution">
    <text evidence="1">The sequence shown here is derived from an EMBL/GenBank/DDBJ whole genome shotgun (WGS) entry which is preliminary data.</text>
</comment>
<dbReference type="AlphaFoldDB" id="A0A023B6C8"/>
<name>A0A023B6C8_GRENI</name>
<keyword evidence="2" id="KW-1185">Reference proteome</keyword>
<dbReference type="Proteomes" id="UP000019763">
    <property type="component" value="Unassembled WGS sequence"/>
</dbReference>
<dbReference type="OrthoDB" id="9989112at2759"/>
<evidence type="ECO:0000313" key="1">
    <source>
        <dbReference type="EMBL" id="EZG66170.1"/>
    </source>
</evidence>
<feature type="non-terminal residue" evidence="1">
    <location>
        <position position="45"/>
    </location>
</feature>
<sequence length="45" mass="4980">MKSTHNDCDAVLRVILIGDGAVGKSSIMLRYCEDKFDPKHIMTIG</sequence>
<protein>
    <submittedName>
        <fullName evidence="1">Rab GTPase family protein</fullName>
    </submittedName>
</protein>
<gene>
    <name evidence="1" type="ORF">GNI_081000</name>
</gene>
<dbReference type="RefSeq" id="XP_011134011.1">
    <property type="nucleotide sequence ID" value="XM_011135709.1"/>
</dbReference>
<reference evidence="1" key="1">
    <citation type="submission" date="2013-12" db="EMBL/GenBank/DDBJ databases">
        <authorList>
            <person name="Omoto C.K."/>
            <person name="Sibley D."/>
            <person name="Venepally P."/>
            <person name="Hadjithomas M."/>
            <person name="Karamycheva S."/>
            <person name="Brunk B."/>
            <person name="Roos D."/>
            <person name="Caler E."/>
            <person name="Lorenzi H."/>
        </authorList>
    </citation>
    <scope>NUCLEOTIDE SEQUENCE</scope>
</reference>
<accession>A0A023B6C8</accession>
<organism evidence="1 2">
    <name type="scientific">Gregarina niphandrodes</name>
    <name type="common">Septate eugregarine</name>
    <dbReference type="NCBI Taxonomy" id="110365"/>
    <lineage>
        <taxon>Eukaryota</taxon>
        <taxon>Sar</taxon>
        <taxon>Alveolata</taxon>
        <taxon>Apicomplexa</taxon>
        <taxon>Conoidasida</taxon>
        <taxon>Gregarinasina</taxon>
        <taxon>Eugregarinorida</taxon>
        <taxon>Gregarinidae</taxon>
        <taxon>Gregarina</taxon>
    </lineage>
</organism>
<dbReference type="PRINTS" id="PR00449">
    <property type="entry name" value="RASTRNSFRMNG"/>
</dbReference>
<proteinExistence type="predicted"/>
<evidence type="ECO:0000313" key="2">
    <source>
        <dbReference type="Proteomes" id="UP000019763"/>
    </source>
</evidence>
<dbReference type="SUPFAM" id="SSF52540">
    <property type="entry name" value="P-loop containing nucleoside triphosphate hydrolases"/>
    <property type="match status" value="1"/>
</dbReference>
<dbReference type="EMBL" id="AFNH02000607">
    <property type="protein sequence ID" value="EZG66170.1"/>
    <property type="molecule type" value="Genomic_DNA"/>
</dbReference>
<dbReference type="Pfam" id="PF08477">
    <property type="entry name" value="Roc"/>
    <property type="match status" value="1"/>
</dbReference>
<dbReference type="VEuPathDB" id="CryptoDB:GNI_081000"/>
<dbReference type="GeneID" id="22912933"/>
<dbReference type="Gene3D" id="3.40.50.300">
    <property type="entry name" value="P-loop containing nucleotide triphosphate hydrolases"/>
    <property type="match status" value="1"/>
</dbReference>